<keyword evidence="1" id="KW-0472">Membrane</keyword>
<reference evidence="2 3" key="1">
    <citation type="submission" date="2018-02" db="EMBL/GenBank/DDBJ databases">
        <title>Comparative genomes isolates from brazilian mangrove.</title>
        <authorList>
            <person name="Araujo J.E."/>
            <person name="Taketani R.G."/>
            <person name="Silva M.C.P."/>
            <person name="Loureco M.V."/>
            <person name="Andreote F.D."/>
        </authorList>
    </citation>
    <scope>NUCLEOTIDE SEQUENCE [LARGE SCALE GENOMIC DNA]</scope>
    <source>
        <strain evidence="2 3">NAP PRIS-MGV</strain>
    </source>
</reference>
<keyword evidence="1" id="KW-0812">Transmembrane</keyword>
<keyword evidence="1" id="KW-1133">Transmembrane helix</keyword>
<accession>A0A2S8F6C8</accession>
<feature type="transmembrane region" description="Helical" evidence="1">
    <location>
        <begin position="72"/>
        <end position="90"/>
    </location>
</feature>
<dbReference type="AlphaFoldDB" id="A0A2S8F6C8"/>
<feature type="transmembrane region" description="Helical" evidence="1">
    <location>
        <begin position="221"/>
        <end position="250"/>
    </location>
</feature>
<feature type="transmembrane region" description="Helical" evidence="1">
    <location>
        <begin position="182"/>
        <end position="209"/>
    </location>
</feature>
<name>A0A2S8F6C8_9BACT</name>
<dbReference type="EMBL" id="PUIB01000027">
    <property type="protein sequence ID" value="PQO27711.1"/>
    <property type="molecule type" value="Genomic_DNA"/>
</dbReference>
<gene>
    <name evidence="2" type="ORF">C5Y98_26800</name>
</gene>
<organism evidence="2 3">
    <name type="scientific">Blastopirellula marina</name>
    <dbReference type="NCBI Taxonomy" id="124"/>
    <lineage>
        <taxon>Bacteria</taxon>
        <taxon>Pseudomonadati</taxon>
        <taxon>Planctomycetota</taxon>
        <taxon>Planctomycetia</taxon>
        <taxon>Pirellulales</taxon>
        <taxon>Pirellulaceae</taxon>
        <taxon>Blastopirellula</taxon>
    </lineage>
</organism>
<protein>
    <submittedName>
        <fullName evidence="2">Uncharacterized protein</fullName>
    </submittedName>
</protein>
<sequence>MPDQHIFHETNPFASPELAEVDQQAFPNVPSGRVLWSCLVIGCVLNLLTSISYYSNSDVYFICKVLWSVPNFLYGVMYGLGLAMLTHAVIQRRFSTLSPGHWRLIVFLSLLGDELAWFVSLVLSTVLYLVFPVVTKESRAWRRHAWVMAAAYSLDLVRRGLVRVLEEVHTTGVRSLLGEYELLYGVMITINWGLLVLNLVAVILVLLGIRFDRQANIPRDSYHYAGLMLIVLVPWLHMAVYQIIITLAAYE</sequence>
<evidence type="ECO:0000256" key="1">
    <source>
        <dbReference type="SAM" id="Phobius"/>
    </source>
</evidence>
<evidence type="ECO:0000313" key="3">
    <source>
        <dbReference type="Proteomes" id="UP000239388"/>
    </source>
</evidence>
<comment type="caution">
    <text evidence="2">The sequence shown here is derived from an EMBL/GenBank/DDBJ whole genome shotgun (WGS) entry which is preliminary data.</text>
</comment>
<feature type="transmembrane region" description="Helical" evidence="1">
    <location>
        <begin position="34"/>
        <end position="52"/>
    </location>
</feature>
<dbReference type="Proteomes" id="UP000239388">
    <property type="component" value="Unassembled WGS sequence"/>
</dbReference>
<proteinExistence type="predicted"/>
<feature type="transmembrane region" description="Helical" evidence="1">
    <location>
        <begin position="102"/>
        <end position="131"/>
    </location>
</feature>
<evidence type="ECO:0000313" key="2">
    <source>
        <dbReference type="EMBL" id="PQO27711.1"/>
    </source>
</evidence>